<organism evidence="1 2">
    <name type="scientific">Pseudomonas coronafaciens pv. striafaciens</name>
    <dbReference type="NCBI Taxonomy" id="235276"/>
    <lineage>
        <taxon>Bacteria</taxon>
        <taxon>Pseudomonadati</taxon>
        <taxon>Pseudomonadota</taxon>
        <taxon>Gammaproteobacteria</taxon>
        <taxon>Pseudomonadales</taxon>
        <taxon>Pseudomonadaceae</taxon>
        <taxon>Pseudomonas</taxon>
        <taxon>Pseudomonas coronafaciens</taxon>
    </lineage>
</organism>
<reference evidence="1 2" key="1">
    <citation type="submission" date="2018-08" db="EMBL/GenBank/DDBJ databases">
        <title>Recombination of ecologically and evolutionarily significant loci maintains genetic cohesion in the Pseudomonas syringae species complex.</title>
        <authorList>
            <person name="Dillon M."/>
            <person name="Thakur S."/>
            <person name="Almeida R.N.D."/>
            <person name="Weir B.S."/>
            <person name="Guttman D.S."/>
        </authorList>
    </citation>
    <scope>NUCLEOTIDE SEQUENCE [LARGE SCALE GENOMIC DNA]</scope>
    <source>
        <strain evidence="1 2">ICMP 4996</strain>
    </source>
</reference>
<dbReference type="Proteomes" id="UP000268004">
    <property type="component" value="Unassembled WGS sequence"/>
</dbReference>
<proteinExistence type="predicted"/>
<accession>A0A3M4YJP6</accession>
<evidence type="ECO:0000313" key="1">
    <source>
        <dbReference type="EMBL" id="RMR88875.1"/>
    </source>
</evidence>
<evidence type="ECO:0000313" key="2">
    <source>
        <dbReference type="Proteomes" id="UP000268004"/>
    </source>
</evidence>
<comment type="caution">
    <text evidence="1">The sequence shown here is derived from an EMBL/GenBank/DDBJ whole genome shotgun (WGS) entry which is preliminary data.</text>
</comment>
<dbReference type="RefSeq" id="WP_122335618.1">
    <property type="nucleotide sequence ID" value="NZ_RBSD01000072.1"/>
</dbReference>
<name>A0A3M4YJP6_9PSED</name>
<dbReference type="AlphaFoldDB" id="A0A3M4YJP6"/>
<gene>
    <name evidence="1" type="ORF">ALP78_02993</name>
</gene>
<protein>
    <submittedName>
        <fullName evidence="1">Putative prophage PSSB64-02, Orf9</fullName>
    </submittedName>
</protein>
<sequence>MSFGLRFVNDSNVVTLDSEFARLAVAASGTYSPNAENGLTSIVTFPAAITTQEPPLIFARPNTSASGQAVIASVIIYGSPGNWTGFQIRTRSTQFLQPNGRWFAGVFKSTPVAKFGMRLFNAQTGLIFDSGVPCAQFTRSFQNWTYEFNQQLTIGSTNFYSVPFDFPENEYIMINSFSMNMVAANTPGRVLSCMWDFSARKLYALTTGSSNPFAFYLPALFAKMQA</sequence>
<dbReference type="EMBL" id="RBSD01000072">
    <property type="protein sequence ID" value="RMR88875.1"/>
    <property type="molecule type" value="Genomic_DNA"/>
</dbReference>